<comment type="caution">
    <text evidence="1">The sequence shown here is derived from an EMBL/GenBank/DDBJ whole genome shotgun (WGS) entry which is preliminary data.</text>
</comment>
<protein>
    <submittedName>
        <fullName evidence="1">Uncharacterized protein</fullName>
    </submittedName>
</protein>
<reference evidence="1 2" key="1">
    <citation type="submission" date="2018-06" db="EMBL/GenBank/DDBJ databases">
        <title>Genomic Encyclopedia of Archaeal and Bacterial Type Strains, Phase II (KMG-II): from individual species to whole genera.</title>
        <authorList>
            <person name="Goeker M."/>
        </authorList>
    </citation>
    <scope>NUCLEOTIDE SEQUENCE [LARGE SCALE GENOMIC DNA]</scope>
    <source>
        <strain evidence="1 2">DSM 27372</strain>
    </source>
</reference>
<evidence type="ECO:0000313" key="1">
    <source>
        <dbReference type="EMBL" id="PYF74059.1"/>
    </source>
</evidence>
<organism evidence="1 2">
    <name type="scientific">Pedobacter nutrimenti</name>
    <dbReference type="NCBI Taxonomy" id="1241337"/>
    <lineage>
        <taxon>Bacteria</taxon>
        <taxon>Pseudomonadati</taxon>
        <taxon>Bacteroidota</taxon>
        <taxon>Sphingobacteriia</taxon>
        <taxon>Sphingobacteriales</taxon>
        <taxon>Sphingobacteriaceae</taxon>
        <taxon>Pedobacter</taxon>
    </lineage>
</organism>
<evidence type="ECO:0000313" key="2">
    <source>
        <dbReference type="Proteomes" id="UP000248198"/>
    </source>
</evidence>
<dbReference type="AlphaFoldDB" id="A0A318UR67"/>
<accession>A0A318UR67</accession>
<proteinExistence type="predicted"/>
<dbReference type="Proteomes" id="UP000248198">
    <property type="component" value="Unassembled WGS sequence"/>
</dbReference>
<gene>
    <name evidence="1" type="ORF">B0O44_104230</name>
</gene>
<dbReference type="EMBL" id="QKLU01000004">
    <property type="protein sequence ID" value="PYF74059.1"/>
    <property type="molecule type" value="Genomic_DNA"/>
</dbReference>
<keyword evidence="2" id="KW-1185">Reference proteome</keyword>
<sequence>MAIGAILFIIWIIIVRRWFIMDPVPKKKPALKIYYNKQAAESFVNRLEQLGYFRYADAADIDLLKKDMVKNYAPDAELTGIWDDEKEAPKEYRYYSCDGEDVYEDGGILALLNNLKPTFDKLNFKCDVTDYFADWDSNKKWLNQGLTMNGTPYIIFKNFPRAGWAEAPKRIAEILNAELAKQNIKEKIYLISIDNDGRLIFLTEELYQYIYSVYQNPYWKPLELNEWATVMEVEPMIL</sequence>
<name>A0A318UR67_9SPHI</name>